<evidence type="ECO:0000313" key="3">
    <source>
        <dbReference type="Proteomes" id="UP000287171"/>
    </source>
</evidence>
<evidence type="ECO:0000313" key="2">
    <source>
        <dbReference type="EMBL" id="GCE28758.1"/>
    </source>
</evidence>
<sequence>MRATTYEEALRRVEDLTVRIRYLEDQMNELLERMLAQNSWFRVIKILNQRQAVVSAQHVLLNEWNQAMNELVGFLEFPERERMYARFRPGVY</sequence>
<protein>
    <submittedName>
        <fullName evidence="2">Uncharacterized protein</fullName>
    </submittedName>
</protein>
<comment type="caution">
    <text evidence="2">The sequence shown here is derived from an EMBL/GenBank/DDBJ whole genome shotgun (WGS) entry which is preliminary data.</text>
</comment>
<reference evidence="3" key="1">
    <citation type="submission" date="2018-12" db="EMBL/GenBank/DDBJ databases">
        <title>Tengunoibacter tsumagoiensis gen. nov., sp. nov., Dictyobacter kobayashii sp. nov., D. alpinus sp. nov., and D. joshuensis sp. nov. and description of Dictyobacteraceae fam. nov. within the order Ktedonobacterales isolated from Tengu-no-mugimeshi.</title>
        <authorList>
            <person name="Wang C.M."/>
            <person name="Zheng Y."/>
            <person name="Sakai Y."/>
            <person name="Toyoda A."/>
            <person name="Minakuchi Y."/>
            <person name="Abe K."/>
            <person name="Yokota A."/>
            <person name="Yabe S."/>
        </authorList>
    </citation>
    <scope>NUCLEOTIDE SEQUENCE [LARGE SCALE GENOMIC DNA]</scope>
    <source>
        <strain evidence="3">Uno16</strain>
    </source>
</reference>
<feature type="coiled-coil region" evidence="1">
    <location>
        <begin position="6"/>
        <end position="33"/>
    </location>
</feature>
<keyword evidence="3" id="KW-1185">Reference proteome</keyword>
<name>A0A402BBF4_9CHLR</name>
<keyword evidence="1" id="KW-0175">Coiled coil</keyword>
<evidence type="ECO:0000256" key="1">
    <source>
        <dbReference type="SAM" id="Coils"/>
    </source>
</evidence>
<accession>A0A402BBF4</accession>
<organism evidence="2 3">
    <name type="scientific">Dictyobacter alpinus</name>
    <dbReference type="NCBI Taxonomy" id="2014873"/>
    <lineage>
        <taxon>Bacteria</taxon>
        <taxon>Bacillati</taxon>
        <taxon>Chloroflexota</taxon>
        <taxon>Ktedonobacteria</taxon>
        <taxon>Ktedonobacterales</taxon>
        <taxon>Dictyobacteraceae</taxon>
        <taxon>Dictyobacter</taxon>
    </lineage>
</organism>
<proteinExistence type="predicted"/>
<dbReference type="Proteomes" id="UP000287171">
    <property type="component" value="Unassembled WGS sequence"/>
</dbReference>
<gene>
    <name evidence="2" type="ORF">KDA_42420</name>
</gene>
<dbReference type="AlphaFoldDB" id="A0A402BBF4"/>
<dbReference type="EMBL" id="BIFT01000001">
    <property type="protein sequence ID" value="GCE28758.1"/>
    <property type="molecule type" value="Genomic_DNA"/>
</dbReference>
<dbReference type="RefSeq" id="WP_126628938.1">
    <property type="nucleotide sequence ID" value="NZ_BIFT01000001.1"/>
</dbReference>